<accession>A0ABX5GAV7</accession>
<proteinExistence type="predicted"/>
<evidence type="ECO:0008006" key="4">
    <source>
        <dbReference type="Google" id="ProtNLM"/>
    </source>
</evidence>
<gene>
    <name evidence="2" type="ORF">CTM94_19660</name>
</gene>
<feature type="coiled-coil region" evidence="1">
    <location>
        <begin position="215"/>
        <end position="242"/>
    </location>
</feature>
<protein>
    <recommendedName>
        <fullName evidence="4">DUF3987 domain-containing protein</fullName>
    </recommendedName>
</protein>
<keyword evidence="1" id="KW-0175">Coiled coil</keyword>
<dbReference type="Proteomes" id="UP000241566">
    <property type="component" value="Unassembled WGS sequence"/>
</dbReference>
<reference evidence="2 3" key="1">
    <citation type="submission" date="2018-01" db="EMBL/GenBank/DDBJ databases">
        <title>Whole genome sequencing of Histamine producing bacteria.</title>
        <authorList>
            <person name="Butler K."/>
        </authorList>
    </citation>
    <scope>NUCLEOTIDE SEQUENCE [LARGE SCALE GENOMIC DNA]</scope>
    <source>
        <strain evidence="2 3">ATCC 25521</strain>
    </source>
</reference>
<evidence type="ECO:0000313" key="2">
    <source>
        <dbReference type="EMBL" id="PSV77731.1"/>
    </source>
</evidence>
<sequence length="515" mass="58134">MVNNHIEKIIEMTERKEETLLSTRDQELISLVNRVGLAARPFASNKGFSLINLPDFANIITEDVLAHQKRPQPRLACLAALTLLSLVADKTETSTGLKLNLFSIVIGDTGSGKDAHQEYVNEVASTIGLGHHIFDKIGSEKDLTLNLLESDNKTLYINDEAHSFFTLIQDKSSPAYIREIESKLLAAYTGKIIKLNGIRIRELHNILKAEKESIAKRFKNNSDEVERCCNELEEKFEKLKCEGIRNPYLSLMATSTPREINGFINDKNLDSGLLARCIVIKADRRSPLRDSYKRDIDINVLDELIKINKNSKSAVEPTEDAIELLDKVKKYYDNDEILNHEIFGGIYCRMYEMVSKIASILAVGNQFVLTLPHVNWAHEFVYKSVADIIETYHANSVSSVSSDLDIYYSTMQRIVVLIGDNKSGITQGVLSQKLSQSAKSKLPLRNIIEKYSARTCQNPANIFAFFIKKIIENAESLGIQVKGKKISIINKDLLLNVNDIPEWFSLWLSKLKLNK</sequence>
<evidence type="ECO:0000313" key="3">
    <source>
        <dbReference type="Proteomes" id="UP000241566"/>
    </source>
</evidence>
<comment type="caution">
    <text evidence="2">The sequence shown here is derived from an EMBL/GenBank/DDBJ whole genome shotgun (WGS) entry which is preliminary data.</text>
</comment>
<organism evidence="2 3">
    <name type="scientific">Photobacterium leiognathi</name>
    <dbReference type="NCBI Taxonomy" id="553611"/>
    <lineage>
        <taxon>Bacteria</taxon>
        <taxon>Pseudomonadati</taxon>
        <taxon>Pseudomonadota</taxon>
        <taxon>Gammaproteobacteria</taxon>
        <taxon>Vibrionales</taxon>
        <taxon>Vibrionaceae</taxon>
        <taxon>Photobacterium</taxon>
    </lineage>
</organism>
<evidence type="ECO:0000256" key="1">
    <source>
        <dbReference type="SAM" id="Coils"/>
    </source>
</evidence>
<dbReference type="EMBL" id="PYOI01000047">
    <property type="protein sequence ID" value="PSV77731.1"/>
    <property type="molecule type" value="Genomic_DNA"/>
</dbReference>
<name>A0ABX5GAV7_PHOLE</name>
<keyword evidence="3" id="KW-1185">Reference proteome</keyword>